<keyword evidence="1" id="KW-0347">Helicase</keyword>
<dbReference type="InterPro" id="IPR027417">
    <property type="entry name" value="P-loop_NTPase"/>
</dbReference>
<proteinExistence type="predicted"/>
<gene>
    <name evidence="1" type="ORF">B723_13150</name>
</gene>
<name>A0A0K1QNM2_PSEFL</name>
<keyword evidence="1" id="KW-0378">Hydrolase</keyword>
<dbReference type="EMBL" id="CP010945">
    <property type="protein sequence ID" value="AKV07308.1"/>
    <property type="molecule type" value="Genomic_DNA"/>
</dbReference>
<dbReference type="SUPFAM" id="SSF52540">
    <property type="entry name" value="P-loop containing nucleoside triphosphate hydrolases"/>
    <property type="match status" value="1"/>
</dbReference>
<reference evidence="1 2" key="1">
    <citation type="journal article" date="2012" name="J. Bacteriol.">
        <title>Draft genome sequence of the cyanide-utilizing bacterium Pseudomonas fluorescens strain NCIMB 11764.</title>
        <authorList>
            <person name="Vilo C.A."/>
            <person name="Benedik M.J."/>
            <person name="Kunz D.A."/>
            <person name="Dong Q."/>
        </authorList>
    </citation>
    <scope>NUCLEOTIDE SEQUENCE [LARGE SCALE GENOMIC DNA]</scope>
    <source>
        <strain evidence="1 2">NCIMB 11764</strain>
    </source>
</reference>
<dbReference type="OrthoDB" id="5107704at2"/>
<keyword evidence="1" id="KW-0547">Nucleotide-binding</keyword>
<keyword evidence="1" id="KW-0067">ATP-binding</keyword>
<dbReference type="GO" id="GO:0004386">
    <property type="term" value="F:helicase activity"/>
    <property type="evidence" value="ECO:0007669"/>
    <property type="project" value="UniProtKB-KW"/>
</dbReference>
<sequence length="344" mass="39732">MDKRVMFAVAGSGKTTLLVKRLSLEKRALIITYTENNYRHLRDSIIKRFGHVPKNINLLSYFTFLYSFCYRPLLQVHMQTRGISFRAPHARTLKLKRDNMAYYATTSGSVYHNRLAKLLETVNAIPDVMARMERFYDEFYVDEVQDLAGHDFNLLMALAKAKVEMLFVGDFYQHTFDTSRDGNVNSSLHADIGKYEKLFQKAGVTVDKETLSRSWRCGVTVCDFIRAHLQIDMQSQHTYETEIIPLANQVDANAVHADGNVVKLFYQEHYKYGCLSNNWGASKGLDHYNDVCVVLGTTHWKVYEKSSLADLPPQTKNKLYVAFSRTRGRLYLAPEKLFKRFKTD</sequence>
<organism evidence="1 2">
    <name type="scientific">Pseudomonas fluorescens NCIMB 11764</name>
    <dbReference type="NCBI Taxonomy" id="1221522"/>
    <lineage>
        <taxon>Bacteria</taxon>
        <taxon>Pseudomonadati</taxon>
        <taxon>Pseudomonadota</taxon>
        <taxon>Gammaproteobacteria</taxon>
        <taxon>Pseudomonadales</taxon>
        <taxon>Pseudomonadaceae</taxon>
        <taxon>Pseudomonas</taxon>
    </lineage>
</organism>
<evidence type="ECO:0000313" key="1">
    <source>
        <dbReference type="EMBL" id="AKV07308.1"/>
    </source>
</evidence>
<dbReference type="AlphaFoldDB" id="A0A0K1QNM2"/>
<evidence type="ECO:0000313" key="2">
    <source>
        <dbReference type="Proteomes" id="UP000017175"/>
    </source>
</evidence>
<dbReference type="eggNOG" id="COG0210">
    <property type="taxonomic scope" value="Bacteria"/>
</dbReference>
<dbReference type="Gene3D" id="3.40.50.300">
    <property type="entry name" value="P-loop containing nucleotide triphosphate hydrolases"/>
    <property type="match status" value="1"/>
</dbReference>
<dbReference type="Proteomes" id="UP000017175">
    <property type="component" value="Chromosome"/>
</dbReference>
<protein>
    <submittedName>
        <fullName evidence="1">Helicase UvrD</fullName>
    </submittedName>
</protein>
<dbReference type="RefSeq" id="WP_031318513.1">
    <property type="nucleotide sequence ID" value="NZ_CP010945.1"/>
</dbReference>
<accession>A0A0K1QNM2</accession>